<feature type="coiled-coil region" evidence="1">
    <location>
        <begin position="195"/>
        <end position="229"/>
    </location>
</feature>
<gene>
    <name evidence="3" type="ORF">R3P38DRAFT_2377159</name>
</gene>
<feature type="region of interest" description="Disordered" evidence="2">
    <location>
        <begin position="310"/>
        <end position="382"/>
    </location>
</feature>
<evidence type="ECO:0000256" key="1">
    <source>
        <dbReference type="SAM" id="Coils"/>
    </source>
</evidence>
<feature type="compositionally biased region" description="Acidic residues" evidence="2">
    <location>
        <begin position="372"/>
        <end position="382"/>
    </location>
</feature>
<dbReference type="AlphaFoldDB" id="A0AAW0AX35"/>
<proteinExistence type="predicted"/>
<dbReference type="Proteomes" id="UP001362999">
    <property type="component" value="Unassembled WGS sequence"/>
</dbReference>
<feature type="region of interest" description="Disordered" evidence="2">
    <location>
        <begin position="154"/>
        <end position="177"/>
    </location>
</feature>
<feature type="non-terminal residue" evidence="3">
    <location>
        <position position="382"/>
    </location>
</feature>
<feature type="compositionally biased region" description="Basic residues" evidence="2">
    <location>
        <begin position="353"/>
        <end position="364"/>
    </location>
</feature>
<sequence length="382" mass="43125">MAPKGWARGRRLTWLESRLPEYLRKKAEGKLHQFWPRAYEDFFKEFPEQAELGLPCPTEINARQLTAEEEDGLSRALEKRKRQLDNWFHNSRKKTGDSVDATSAKTLSVILRLLQLQSAKVKRPHRPLEIFQMRNRDLVKKALTEAGYDSLLAQNVPDEEDDWTDESEDTPEARSKAKKSELMRLRTRVVAGLWVEASEEERLAVNEAVEEEKKQFKEAKDKGEEAETDVWGIDSIETAMVHVHKALYAATNWVGITLLGGPHPRLKGQLSLKVICHGKTPMGNDFEDVCMDFDDRVLKPFQDFLRMVYSSQSEESPSGEADAATAEPSTAEPTVRRIHAPPEPVPAAATAVKTKKPKKKKKTAPKSSPTVNDDDVGSSEQP</sequence>
<feature type="compositionally biased region" description="Low complexity" evidence="2">
    <location>
        <begin position="320"/>
        <end position="333"/>
    </location>
</feature>
<keyword evidence="4" id="KW-1185">Reference proteome</keyword>
<evidence type="ECO:0000313" key="4">
    <source>
        <dbReference type="Proteomes" id="UP001362999"/>
    </source>
</evidence>
<organism evidence="3 4">
    <name type="scientific">Favolaschia claudopus</name>
    <dbReference type="NCBI Taxonomy" id="2862362"/>
    <lineage>
        <taxon>Eukaryota</taxon>
        <taxon>Fungi</taxon>
        <taxon>Dikarya</taxon>
        <taxon>Basidiomycota</taxon>
        <taxon>Agaricomycotina</taxon>
        <taxon>Agaricomycetes</taxon>
        <taxon>Agaricomycetidae</taxon>
        <taxon>Agaricales</taxon>
        <taxon>Marasmiineae</taxon>
        <taxon>Mycenaceae</taxon>
        <taxon>Favolaschia</taxon>
    </lineage>
</organism>
<protein>
    <submittedName>
        <fullName evidence="3">Uncharacterized protein</fullName>
    </submittedName>
</protein>
<accession>A0AAW0AX35</accession>
<keyword evidence="1" id="KW-0175">Coiled coil</keyword>
<comment type="caution">
    <text evidence="3">The sequence shown here is derived from an EMBL/GenBank/DDBJ whole genome shotgun (WGS) entry which is preliminary data.</text>
</comment>
<evidence type="ECO:0000313" key="3">
    <source>
        <dbReference type="EMBL" id="KAK7017278.1"/>
    </source>
</evidence>
<feature type="compositionally biased region" description="Acidic residues" evidence="2">
    <location>
        <begin position="157"/>
        <end position="170"/>
    </location>
</feature>
<reference evidence="3 4" key="1">
    <citation type="journal article" date="2024" name="J Genomics">
        <title>Draft genome sequencing and assembly of Favolaschia claudopus CIRM-BRFM 2984 isolated from oak limbs.</title>
        <authorList>
            <person name="Navarro D."/>
            <person name="Drula E."/>
            <person name="Chaduli D."/>
            <person name="Cazenave R."/>
            <person name="Ahrendt S."/>
            <person name="Wang J."/>
            <person name="Lipzen A."/>
            <person name="Daum C."/>
            <person name="Barry K."/>
            <person name="Grigoriev I.V."/>
            <person name="Favel A."/>
            <person name="Rosso M.N."/>
            <person name="Martin F."/>
        </authorList>
    </citation>
    <scope>NUCLEOTIDE SEQUENCE [LARGE SCALE GENOMIC DNA]</scope>
    <source>
        <strain evidence="3 4">CIRM-BRFM 2984</strain>
    </source>
</reference>
<name>A0AAW0AX35_9AGAR</name>
<dbReference type="EMBL" id="JAWWNJ010000048">
    <property type="protein sequence ID" value="KAK7017278.1"/>
    <property type="molecule type" value="Genomic_DNA"/>
</dbReference>
<evidence type="ECO:0000256" key="2">
    <source>
        <dbReference type="SAM" id="MobiDB-lite"/>
    </source>
</evidence>